<accession>A0A9W2ZC42</accession>
<evidence type="ECO:0000313" key="4">
    <source>
        <dbReference type="RefSeq" id="XP_055872629.1"/>
    </source>
</evidence>
<dbReference type="AlphaFoldDB" id="A0A9W2ZC42"/>
<dbReference type="InterPro" id="IPR009030">
    <property type="entry name" value="Growth_fac_rcpt_cys_sf"/>
</dbReference>
<gene>
    <name evidence="4" type="primary">LOC106065480</name>
</gene>
<dbReference type="PANTHER" id="PTHR46534">
    <property type="entry name" value="IGGFC_BINDING DOMAIN-CONTAINING PROTEIN"/>
    <property type="match status" value="1"/>
</dbReference>
<proteinExistence type="predicted"/>
<dbReference type="RefSeq" id="XP_055872629.1">
    <property type="nucleotide sequence ID" value="XM_056016654.1"/>
</dbReference>
<feature type="signal peptide" evidence="2">
    <location>
        <begin position="1"/>
        <end position="24"/>
    </location>
</feature>
<keyword evidence="2" id="KW-0732">Signal</keyword>
<dbReference type="GeneID" id="106065480"/>
<feature type="chain" id="PRO_5040916174" evidence="2">
    <location>
        <begin position="25"/>
        <end position="599"/>
    </location>
</feature>
<protein>
    <submittedName>
        <fullName evidence="4">Uncharacterized protein LOC106065480 isoform X1</fullName>
    </submittedName>
</protein>
<dbReference type="Gene3D" id="2.170.300.10">
    <property type="entry name" value="Tie2 ligand-binding domain superfamily"/>
    <property type="match status" value="1"/>
</dbReference>
<evidence type="ECO:0000256" key="2">
    <source>
        <dbReference type="SAM" id="SignalP"/>
    </source>
</evidence>
<organism evidence="3 4">
    <name type="scientific">Biomphalaria glabrata</name>
    <name type="common">Bloodfluke planorb</name>
    <name type="synonym">Freshwater snail</name>
    <dbReference type="NCBI Taxonomy" id="6526"/>
    <lineage>
        <taxon>Eukaryota</taxon>
        <taxon>Metazoa</taxon>
        <taxon>Spiralia</taxon>
        <taxon>Lophotrochozoa</taxon>
        <taxon>Mollusca</taxon>
        <taxon>Gastropoda</taxon>
        <taxon>Heterobranchia</taxon>
        <taxon>Euthyneura</taxon>
        <taxon>Panpulmonata</taxon>
        <taxon>Hygrophila</taxon>
        <taxon>Lymnaeoidea</taxon>
        <taxon>Planorbidae</taxon>
        <taxon>Biomphalaria</taxon>
    </lineage>
</organism>
<dbReference type="OrthoDB" id="10299370at2759"/>
<keyword evidence="1" id="KW-1133">Transmembrane helix</keyword>
<name>A0A9W2ZC42_BIOGL</name>
<keyword evidence="1" id="KW-0472">Membrane</keyword>
<feature type="transmembrane region" description="Helical" evidence="1">
    <location>
        <begin position="568"/>
        <end position="590"/>
    </location>
</feature>
<keyword evidence="3" id="KW-1185">Reference proteome</keyword>
<evidence type="ECO:0000256" key="1">
    <source>
        <dbReference type="SAM" id="Phobius"/>
    </source>
</evidence>
<sequence length="599" mass="66155">MMFSMRLWFLYGCVELGVIRGTNSAQFGQHFILMFPANHDARLYFYTSILSRIVVNVSRLNDHDHFSKKVRVVGSEVTSLFLRNTGIRSVTSVHTAGAFSFFSNGKYSIIVLLLSDSGAGGDSFQAVPVTAFHKKYIVPTPSGPQYLICVTSVHNTVITIELNPKSTGKTEGTTYNIQEKQEVKYTVKRAEQSLLIEPNGILQQYTARVVTSDEPIGVVAGSYQTLSCKDGVINTSVVAEMLLSLDYYGLVYIVCKMQGGVAAGPVTVVTSSPFTNLQWKILKTVVRRNTLVNSGSRVEMLVNATMEVTADKPVGCFQIVFSPCRSSPDDFERVAMLQIVPVEMFFNFYSWSSLDTLNGSIQMHVYFIVQQSEIHLLTLKSTHPNSSVYWDTNSEYQGWITGSLAVARGVSHAWMRNFNYFGCYVMGVAEDAIVAQLLGFQKSCIKGAQQDCDGYSDKGFQALIVDNGDDISQVCPEKTFGDQCEQLCEQCVPGCDPVSGICTRCEDGYTNILKACQDECPPMTFGKDCSGDCAKKCNDDCLNKVDGTCRATSQYTRGLRGGNSNSSVFFGLIWFFLPGCALCFLSYLLASYKTYSARR</sequence>
<dbReference type="Proteomes" id="UP001165740">
    <property type="component" value="Chromosome 18"/>
</dbReference>
<dbReference type="PANTHER" id="PTHR46534:SF1">
    <property type="entry name" value="IGGFC-BINDING PROTEIN N-TERMINAL DOMAIN-CONTAINING PROTEIN"/>
    <property type="match status" value="1"/>
</dbReference>
<evidence type="ECO:0000313" key="3">
    <source>
        <dbReference type="Proteomes" id="UP001165740"/>
    </source>
</evidence>
<keyword evidence="1" id="KW-0812">Transmembrane</keyword>
<dbReference type="SUPFAM" id="SSF57184">
    <property type="entry name" value="Growth factor receptor domain"/>
    <property type="match status" value="1"/>
</dbReference>
<reference evidence="4" key="1">
    <citation type="submission" date="2025-08" db="UniProtKB">
        <authorList>
            <consortium name="RefSeq"/>
        </authorList>
    </citation>
    <scope>IDENTIFICATION</scope>
</reference>